<dbReference type="AlphaFoldDB" id="A0A2M8KG62"/>
<keyword evidence="1" id="KW-0472">Membrane</keyword>
<sequence length="183" mass="20448">MNKKFLWLSVLFGGLLFAVNLFIGAGLTYATGNPSFDMLVIGFTTFFLLYVLVSMTKTFGAITIASTLYCISAVPVVLMGPPGIYKILIGIVGGLVFDAILYFFKYRFLAFLIGIIGYIVTSMAGVYLAYGLLDFDQFEKFRSYIVIVTCVYIVSALVSTWLVRIVWEKRISKLSLVKQFIKL</sequence>
<keyword evidence="1" id="KW-0812">Transmembrane</keyword>
<feature type="transmembrane region" description="Helical" evidence="1">
    <location>
        <begin position="111"/>
        <end position="132"/>
    </location>
</feature>
<feature type="transmembrane region" description="Helical" evidence="1">
    <location>
        <begin position="59"/>
        <end position="78"/>
    </location>
</feature>
<reference evidence="3" key="1">
    <citation type="submission" date="2017-09" db="EMBL/GenBank/DDBJ databases">
        <title>Depth-based differentiation of microbial function through sediment-hosted aquifers and enrichment of novel symbionts in the deep terrestrial subsurface.</title>
        <authorList>
            <person name="Probst A.J."/>
            <person name="Ladd B."/>
            <person name="Jarett J.K."/>
            <person name="Geller-Mcgrath D.E."/>
            <person name="Sieber C.M.K."/>
            <person name="Emerson J.B."/>
            <person name="Anantharaman K."/>
            <person name="Thomas B.C."/>
            <person name="Malmstrom R."/>
            <person name="Stieglmeier M."/>
            <person name="Klingl A."/>
            <person name="Woyke T."/>
            <person name="Ryan C.M."/>
            <person name="Banfield J.F."/>
        </authorList>
    </citation>
    <scope>NUCLEOTIDE SEQUENCE [LARGE SCALE GENOMIC DNA]</scope>
</reference>
<dbReference type="Proteomes" id="UP000231347">
    <property type="component" value="Unassembled WGS sequence"/>
</dbReference>
<evidence type="ECO:0000256" key="1">
    <source>
        <dbReference type="SAM" id="Phobius"/>
    </source>
</evidence>
<keyword evidence="1" id="KW-1133">Transmembrane helix</keyword>
<organism evidence="2 3">
    <name type="scientific">Candidatus Portnoybacteria bacterium CG10_big_fil_rev_8_21_14_0_10_40_22</name>
    <dbReference type="NCBI Taxonomy" id="1974814"/>
    <lineage>
        <taxon>Bacteria</taxon>
        <taxon>Candidatus Portnoyibacteriota</taxon>
    </lineage>
</organism>
<comment type="caution">
    <text evidence="2">The sequence shown here is derived from an EMBL/GenBank/DDBJ whole genome shotgun (WGS) entry which is preliminary data.</text>
</comment>
<proteinExistence type="predicted"/>
<protein>
    <submittedName>
        <fullName evidence="2">Uncharacterized protein</fullName>
    </submittedName>
</protein>
<evidence type="ECO:0000313" key="3">
    <source>
        <dbReference type="Proteomes" id="UP000231347"/>
    </source>
</evidence>
<feature type="transmembrane region" description="Helical" evidence="1">
    <location>
        <begin position="84"/>
        <end position="104"/>
    </location>
</feature>
<name>A0A2M8KG62_9BACT</name>
<evidence type="ECO:0000313" key="2">
    <source>
        <dbReference type="EMBL" id="PJE58910.1"/>
    </source>
</evidence>
<feature type="transmembrane region" description="Helical" evidence="1">
    <location>
        <begin position="34"/>
        <end position="52"/>
    </location>
</feature>
<dbReference type="EMBL" id="PFDY01000031">
    <property type="protein sequence ID" value="PJE58910.1"/>
    <property type="molecule type" value="Genomic_DNA"/>
</dbReference>
<gene>
    <name evidence="2" type="ORF">COU83_01260</name>
</gene>
<accession>A0A2M8KG62</accession>
<feature type="transmembrane region" description="Helical" evidence="1">
    <location>
        <begin position="144"/>
        <end position="167"/>
    </location>
</feature>